<dbReference type="STRING" id="7574.A0A1S3KGV8"/>
<protein>
    <submittedName>
        <fullName evidence="9">Rab5 GDP/GTP exchange factor</fullName>
    </submittedName>
</protein>
<organism evidence="8 9">
    <name type="scientific">Lingula anatina</name>
    <name type="common">Brachiopod</name>
    <name type="synonym">Lingula unguis</name>
    <dbReference type="NCBI Taxonomy" id="7574"/>
    <lineage>
        <taxon>Eukaryota</taxon>
        <taxon>Metazoa</taxon>
        <taxon>Spiralia</taxon>
        <taxon>Lophotrochozoa</taxon>
        <taxon>Brachiopoda</taxon>
        <taxon>Linguliformea</taxon>
        <taxon>Lingulata</taxon>
        <taxon>Lingulida</taxon>
        <taxon>Linguloidea</taxon>
        <taxon>Lingulidae</taxon>
        <taxon>Lingula</taxon>
    </lineage>
</organism>
<dbReference type="GO" id="GO:0031267">
    <property type="term" value="F:small GTPase binding"/>
    <property type="evidence" value="ECO:0007669"/>
    <property type="project" value="TreeGrafter"/>
</dbReference>
<feature type="region of interest" description="Disordered" evidence="5">
    <location>
        <begin position="58"/>
        <end position="96"/>
    </location>
</feature>
<dbReference type="Pfam" id="PF01754">
    <property type="entry name" value="zf-A20"/>
    <property type="match status" value="1"/>
</dbReference>
<dbReference type="GO" id="GO:0030139">
    <property type="term" value="C:endocytic vesicle"/>
    <property type="evidence" value="ECO:0007669"/>
    <property type="project" value="TreeGrafter"/>
</dbReference>
<dbReference type="PANTHER" id="PTHR23101:SF122">
    <property type="entry name" value="RABAPTIN-5-ASSOCIATED EXCHANGE FACTOR FOR RAB5"/>
    <property type="match status" value="1"/>
</dbReference>
<dbReference type="Gene3D" id="1.10.246.120">
    <property type="match status" value="1"/>
</dbReference>
<keyword evidence="2" id="KW-0863">Zinc-finger</keyword>
<evidence type="ECO:0000256" key="1">
    <source>
        <dbReference type="ARBA" id="ARBA00022723"/>
    </source>
</evidence>
<dbReference type="InterPro" id="IPR002653">
    <property type="entry name" value="Znf_A20"/>
</dbReference>
<keyword evidence="1" id="KW-0479">Metal-binding</keyword>
<dbReference type="PROSITE" id="PS51205">
    <property type="entry name" value="VPS9"/>
    <property type="match status" value="1"/>
</dbReference>
<evidence type="ECO:0000256" key="5">
    <source>
        <dbReference type="SAM" id="MobiDB-lite"/>
    </source>
</evidence>
<dbReference type="Proteomes" id="UP000085678">
    <property type="component" value="Unplaced"/>
</dbReference>
<dbReference type="GO" id="GO:0016192">
    <property type="term" value="P:vesicle-mediated transport"/>
    <property type="evidence" value="ECO:0007669"/>
    <property type="project" value="InterPro"/>
</dbReference>
<dbReference type="InterPro" id="IPR041545">
    <property type="entry name" value="DUF5601"/>
</dbReference>
<dbReference type="PANTHER" id="PTHR23101">
    <property type="entry name" value="RAB GDP/GTP EXCHANGE FACTOR"/>
    <property type="match status" value="1"/>
</dbReference>
<dbReference type="GO" id="GO:0003677">
    <property type="term" value="F:DNA binding"/>
    <property type="evidence" value="ECO:0007669"/>
    <property type="project" value="InterPro"/>
</dbReference>
<dbReference type="OrthoDB" id="300289at2759"/>
<gene>
    <name evidence="9" type="primary">LOC106181888</name>
</gene>
<dbReference type="SUPFAM" id="SSF57716">
    <property type="entry name" value="Glucocorticoid receptor-like (DNA-binding domain)"/>
    <property type="match status" value="1"/>
</dbReference>
<name>A0A1S3KGV8_LINAN</name>
<sequence>MSQGHKRFHINEQELLCKNGCGFYGNPAWQGFCSKCWREEYQKAKNAQLQIDEQNKMMKQKTPVGAEGKAPSFSKFEEKKKRESDKRTHTVKSLFRKSSSKDIAAEQVAKREAMKRLSSESQQVGEGFADFLRNLSKPAALDVSKHIRALIEKIQQNPDVTVDEHSEIIQDFYQSMGDRLQTHPVYKGLTHTTSDKLMDYMEKYIMTRLYRAVFCSMWSDDEEQDLIIQKRIRSLHWVSEQNLEASISVNEPSVRALVDSAITDIIEMDSKRAPQDKLASVVRCSNHIFEALKASQNNEPASADDFLPALIYIVLQANPPRLQSNIKYITRFSNPSRLMSGEAGYYFTNLCCVVAFIENLNAESLNMTPEEFEGYMSGKLVPRDSKEGHICEGLRLMYQNLANLSELRQRHEKVMAEAMQLQQEIVEFKENFKKEIQSVLTKNPWTIKPRKTKVDLDAESPATDMLPPPLIPQIVGEPMVVQHDQSNANSTDMTTEPHVTVTDTAVEE</sequence>
<accession>A0A1S3KGV8</accession>
<proteinExistence type="predicted"/>
<feature type="compositionally biased region" description="Basic and acidic residues" evidence="5">
    <location>
        <begin position="75"/>
        <end position="88"/>
    </location>
</feature>
<dbReference type="SUPFAM" id="SSF109993">
    <property type="entry name" value="VPS9 domain"/>
    <property type="match status" value="1"/>
</dbReference>
<keyword evidence="3" id="KW-0862">Zinc</keyword>
<evidence type="ECO:0000313" key="8">
    <source>
        <dbReference type="Proteomes" id="UP000085678"/>
    </source>
</evidence>
<dbReference type="SMART" id="SM00167">
    <property type="entry name" value="VPS9"/>
    <property type="match status" value="1"/>
</dbReference>
<evidence type="ECO:0000256" key="3">
    <source>
        <dbReference type="ARBA" id="ARBA00022833"/>
    </source>
</evidence>
<dbReference type="GeneID" id="106181888"/>
<keyword evidence="8" id="KW-1185">Reference proteome</keyword>
<dbReference type="RefSeq" id="XP_013421873.1">
    <property type="nucleotide sequence ID" value="XM_013566419.1"/>
</dbReference>
<feature type="domain" description="VPS9" evidence="7">
    <location>
        <begin position="222"/>
        <end position="366"/>
    </location>
</feature>
<evidence type="ECO:0000259" key="6">
    <source>
        <dbReference type="PROSITE" id="PS51036"/>
    </source>
</evidence>
<dbReference type="InterPro" id="IPR037191">
    <property type="entry name" value="VPS9_dom_sf"/>
</dbReference>
<dbReference type="Gene3D" id="1.20.5.4770">
    <property type="match status" value="1"/>
</dbReference>
<evidence type="ECO:0000259" key="7">
    <source>
        <dbReference type="PROSITE" id="PS51205"/>
    </source>
</evidence>
<evidence type="ECO:0000256" key="4">
    <source>
        <dbReference type="SAM" id="Coils"/>
    </source>
</evidence>
<dbReference type="Gene3D" id="1.20.1050.80">
    <property type="entry name" value="VPS9 domain"/>
    <property type="match status" value="1"/>
</dbReference>
<dbReference type="GO" id="GO:0008270">
    <property type="term" value="F:zinc ion binding"/>
    <property type="evidence" value="ECO:0007669"/>
    <property type="project" value="UniProtKB-KW"/>
</dbReference>
<dbReference type="InterPro" id="IPR003123">
    <property type="entry name" value="VPS9"/>
</dbReference>
<dbReference type="InParanoid" id="A0A1S3KGV8"/>
<dbReference type="Pfam" id="PF02204">
    <property type="entry name" value="VPS9"/>
    <property type="match status" value="1"/>
</dbReference>
<feature type="domain" description="A20-type" evidence="6">
    <location>
        <begin position="11"/>
        <end position="45"/>
    </location>
</feature>
<dbReference type="KEGG" id="lak:106181888"/>
<dbReference type="SMART" id="SM00259">
    <property type="entry name" value="ZnF_A20"/>
    <property type="match status" value="1"/>
</dbReference>
<reference evidence="9" key="1">
    <citation type="submission" date="2025-08" db="UniProtKB">
        <authorList>
            <consortium name="RefSeq"/>
        </authorList>
    </citation>
    <scope>IDENTIFICATION</scope>
    <source>
        <tissue evidence="9">Gonads</tissue>
    </source>
</reference>
<evidence type="ECO:0000256" key="2">
    <source>
        <dbReference type="ARBA" id="ARBA00022771"/>
    </source>
</evidence>
<evidence type="ECO:0000313" key="9">
    <source>
        <dbReference type="RefSeq" id="XP_013421873.1"/>
    </source>
</evidence>
<dbReference type="InterPro" id="IPR045046">
    <property type="entry name" value="Vps9-like"/>
</dbReference>
<dbReference type="FunCoup" id="A0A1S3KGV8">
    <property type="interactions" value="909"/>
</dbReference>
<dbReference type="GO" id="GO:0005085">
    <property type="term" value="F:guanyl-nucleotide exchange factor activity"/>
    <property type="evidence" value="ECO:0007669"/>
    <property type="project" value="InterPro"/>
</dbReference>
<keyword evidence="4" id="KW-0175">Coiled coil</keyword>
<dbReference type="AlphaFoldDB" id="A0A1S3KGV8"/>
<dbReference type="Pfam" id="PF18151">
    <property type="entry name" value="DUF5601"/>
    <property type="match status" value="1"/>
</dbReference>
<feature type="coiled-coil region" evidence="4">
    <location>
        <begin position="401"/>
        <end position="431"/>
    </location>
</feature>
<dbReference type="PROSITE" id="PS51036">
    <property type="entry name" value="ZF_A20"/>
    <property type="match status" value="1"/>
</dbReference>
<dbReference type="GO" id="GO:0005829">
    <property type="term" value="C:cytosol"/>
    <property type="evidence" value="ECO:0007669"/>
    <property type="project" value="TreeGrafter"/>
</dbReference>